<dbReference type="STRING" id="1121307.CLCY_4c01500"/>
<organism evidence="1 2">
    <name type="scientific">Clostridium cylindrosporum DSM 605</name>
    <dbReference type="NCBI Taxonomy" id="1121307"/>
    <lineage>
        <taxon>Bacteria</taxon>
        <taxon>Bacillati</taxon>
        <taxon>Bacillota</taxon>
        <taxon>Clostridia</taxon>
        <taxon>Eubacteriales</taxon>
        <taxon>Clostridiaceae</taxon>
        <taxon>Clostridium</taxon>
    </lineage>
</organism>
<dbReference type="InterPro" id="IPR009003">
    <property type="entry name" value="Peptidase_S1_PA"/>
</dbReference>
<dbReference type="Gene3D" id="2.40.10.10">
    <property type="entry name" value="Trypsin-like serine proteases"/>
    <property type="match status" value="1"/>
</dbReference>
<sequence length="317" mass="34720">MISSIDLSQDMVNICNSQYTELLSLPGVVGIALSYKVIDNQTTDMQCIQVLIEKKLPLNKLSIHHMIPKTYKGFITDVFETGIIESYLNSSYMRPFNCGYSVGLSHIGNTGTAGAIVKSKLDKDDNYYVLSNNHVLARENTAPIGSSILQPSQSDGGLYPEDIIANLSRFIPIEFINNNYTPTNTVDCAIAEINNISLASPYISGIGLPRGIRHPFIGQLVRKSGRSTGLTHGMVMSIGATIKVNYPYTKKKALFKNQIITTQMSLKGDSGSLLLDRYGMAIGLLFSGSKNVTLYNRINDVLSALNVTLVTNYDFAL</sequence>
<evidence type="ECO:0000313" key="2">
    <source>
        <dbReference type="Proteomes" id="UP000036756"/>
    </source>
</evidence>
<keyword evidence="2" id="KW-1185">Reference proteome</keyword>
<proteinExistence type="predicted"/>
<dbReference type="SUPFAM" id="SSF50494">
    <property type="entry name" value="Trypsin-like serine proteases"/>
    <property type="match status" value="1"/>
</dbReference>
<dbReference type="InterPro" id="IPR043504">
    <property type="entry name" value="Peptidase_S1_PA_chymotrypsin"/>
</dbReference>
<reference evidence="1 2" key="1">
    <citation type="submission" date="2015-06" db="EMBL/GenBank/DDBJ databases">
        <title>Draft genome sequence of the purine-degrading Clostridium cylindrosporum HC-1 (DSM 605).</title>
        <authorList>
            <person name="Poehlein A."/>
            <person name="Schiel-Bengelsdorf B."/>
            <person name="Bengelsdorf F."/>
            <person name="Daniel R."/>
            <person name="Duerre P."/>
        </authorList>
    </citation>
    <scope>NUCLEOTIDE SEQUENCE [LARGE SCALE GENOMIC DNA]</scope>
    <source>
        <strain evidence="1 2">DSM 605</strain>
    </source>
</reference>
<accession>A0A0J8D8H4</accession>
<name>A0A0J8D8H4_CLOCY</name>
<gene>
    <name evidence="1" type="ORF">CLCY_4c01500</name>
</gene>
<dbReference type="PATRIC" id="fig|1121307.3.peg.1805"/>
<protein>
    <submittedName>
        <fullName evidence="1">Uncharacterized protein</fullName>
    </submittedName>
</protein>
<dbReference type="RefSeq" id="WP_048570270.1">
    <property type="nucleotide sequence ID" value="NZ_LFVU01000024.1"/>
</dbReference>
<evidence type="ECO:0000313" key="1">
    <source>
        <dbReference type="EMBL" id="KMT22177.1"/>
    </source>
</evidence>
<dbReference type="EMBL" id="LFVU01000024">
    <property type="protein sequence ID" value="KMT22177.1"/>
    <property type="molecule type" value="Genomic_DNA"/>
</dbReference>
<dbReference type="AlphaFoldDB" id="A0A0J8D8H4"/>
<comment type="caution">
    <text evidence="1">The sequence shown here is derived from an EMBL/GenBank/DDBJ whole genome shotgun (WGS) entry which is preliminary data.</text>
</comment>
<dbReference type="Proteomes" id="UP000036756">
    <property type="component" value="Unassembled WGS sequence"/>
</dbReference>
<dbReference type="OrthoDB" id="104542at2"/>